<accession>A0A8C5SH41</accession>
<dbReference type="PANTHER" id="PTHR12731">
    <property type="entry name" value="TRANSLOCON-ASSOCIATED PROTEIN, DELTA SUBUNIT"/>
    <property type="match status" value="1"/>
</dbReference>
<dbReference type="InterPro" id="IPR008855">
    <property type="entry name" value="TRAP-delta"/>
</dbReference>
<feature type="transmembrane region" description="Helical" evidence="15">
    <location>
        <begin position="94"/>
        <end position="113"/>
    </location>
</feature>
<dbReference type="Ensembl" id="ENSLLTT00000018113.1">
    <property type="protein sequence ID" value="ENSLLTP00000017463.1"/>
    <property type="gene ID" value="ENSLLTG00000013262.1"/>
</dbReference>
<dbReference type="Pfam" id="PF05404">
    <property type="entry name" value="TRAP-delta"/>
    <property type="match status" value="1"/>
</dbReference>
<evidence type="ECO:0000256" key="6">
    <source>
        <dbReference type="ARBA" id="ARBA00022499"/>
    </source>
</evidence>
<evidence type="ECO:0000256" key="4">
    <source>
        <dbReference type="ARBA" id="ARBA00011819"/>
    </source>
</evidence>
<keyword evidence="11 15" id="KW-1133">Transmembrane helix</keyword>
<evidence type="ECO:0000313" key="16">
    <source>
        <dbReference type="Ensembl" id="ENSLLTP00000017463.1"/>
    </source>
</evidence>
<keyword evidence="6" id="KW-1017">Isopeptide bond</keyword>
<keyword evidence="17" id="KW-1185">Reference proteome</keyword>
<dbReference type="Proteomes" id="UP000694406">
    <property type="component" value="Unplaced"/>
</dbReference>
<evidence type="ECO:0000256" key="2">
    <source>
        <dbReference type="ARBA" id="ARBA00004115"/>
    </source>
</evidence>
<keyword evidence="8" id="KW-0732">Signal</keyword>
<dbReference type="GO" id="GO:0005789">
    <property type="term" value="C:endoplasmic reticulum membrane"/>
    <property type="evidence" value="ECO:0007669"/>
    <property type="project" value="UniProtKB-SubCell"/>
</dbReference>
<evidence type="ECO:0000256" key="10">
    <source>
        <dbReference type="ARBA" id="ARBA00022843"/>
    </source>
</evidence>
<keyword evidence="12 15" id="KW-0472">Membrane</keyword>
<keyword evidence="7 15" id="KW-0812">Transmembrane</keyword>
<comment type="function">
    <text evidence="1">TRAP proteins are part of a complex whose function is to bind calcium to the ER membrane and thereby regulate the retention of ER resident proteins.</text>
</comment>
<dbReference type="AlphaFoldDB" id="A0A8C5SH41"/>
<evidence type="ECO:0000256" key="12">
    <source>
        <dbReference type="ARBA" id="ARBA00023136"/>
    </source>
</evidence>
<evidence type="ECO:0000256" key="1">
    <source>
        <dbReference type="ARBA" id="ARBA00002838"/>
    </source>
</evidence>
<reference evidence="16" key="2">
    <citation type="submission" date="2025-09" db="UniProtKB">
        <authorList>
            <consortium name="Ensembl"/>
        </authorList>
    </citation>
    <scope>IDENTIFICATION</scope>
</reference>
<name>A0A8C5SH41_LATLA</name>
<keyword evidence="10" id="KW-0832">Ubl conjugation</keyword>
<evidence type="ECO:0000256" key="11">
    <source>
        <dbReference type="ARBA" id="ARBA00022989"/>
    </source>
</evidence>
<keyword evidence="9" id="KW-0256">Endoplasmic reticulum</keyword>
<evidence type="ECO:0000256" key="13">
    <source>
        <dbReference type="ARBA" id="ARBA00023157"/>
    </source>
</evidence>
<comment type="subunit">
    <text evidence="4">Heterotetramer of TRAP-alpha, TRAP-beta, TRAP-delta and TRAP-gamma.</text>
</comment>
<evidence type="ECO:0000256" key="14">
    <source>
        <dbReference type="ARBA" id="ARBA00031791"/>
    </source>
</evidence>
<evidence type="ECO:0000256" key="8">
    <source>
        <dbReference type="ARBA" id="ARBA00022729"/>
    </source>
</evidence>
<comment type="subcellular location">
    <subcellularLocation>
        <location evidence="2">Endoplasmic reticulum membrane</location>
        <topology evidence="2">Single-pass type I membrane protein</topology>
    </subcellularLocation>
</comment>
<evidence type="ECO:0000256" key="5">
    <source>
        <dbReference type="ARBA" id="ARBA00014387"/>
    </source>
</evidence>
<dbReference type="GeneTree" id="ENSGT00390000008992"/>
<reference evidence="16" key="1">
    <citation type="submission" date="2025-08" db="UniProtKB">
        <authorList>
            <consortium name="Ensembl"/>
        </authorList>
    </citation>
    <scope>IDENTIFICATION</scope>
</reference>
<evidence type="ECO:0000256" key="7">
    <source>
        <dbReference type="ARBA" id="ARBA00022692"/>
    </source>
</evidence>
<gene>
    <name evidence="16" type="primary">SSR4</name>
</gene>
<evidence type="ECO:0000256" key="9">
    <source>
        <dbReference type="ARBA" id="ARBA00022824"/>
    </source>
</evidence>
<keyword evidence="13" id="KW-1015">Disulfide bond</keyword>
<sequence>MIANSTRRLRSWNLLWADSALSPLAGQQKFRAAILETFLSRKATFLSARPAACHVLQPRLLGAASAVLIGWRPFPPTLATEADGWARRPQVGRCAFFPCLVMAGAGLGLPWLVSALLVLSGVRGETCTEPVISPSYYTTSDAVISSETVFVVEISLTCKNGAQNVALYADVNGKQFPVTRGQDVGRYQVSWSMEHKLARSGTYEVKFFDEESYSILRKAQRNNEDVSEIKPLFTVSVDHRGAWSGPWVSTEVLAALIGILVYYMAFTAKSNIQA</sequence>
<protein>
    <recommendedName>
        <fullName evidence="5">Translocon-associated protein subunit delta</fullName>
    </recommendedName>
    <alternativeName>
        <fullName evidence="14">Signal sequence receptor subunit delta</fullName>
    </alternativeName>
</protein>
<dbReference type="PANTHER" id="PTHR12731:SF1">
    <property type="entry name" value="TRANSLOCON-ASSOCIATED PROTEIN SUBUNIT DELTA"/>
    <property type="match status" value="1"/>
</dbReference>
<evidence type="ECO:0000256" key="15">
    <source>
        <dbReference type="SAM" id="Phobius"/>
    </source>
</evidence>
<proteinExistence type="inferred from homology"/>
<organism evidence="16 17">
    <name type="scientific">Laticauda laticaudata</name>
    <name type="common">Blue-ringed sea krait</name>
    <name type="synonym">Blue-lipped sea krait</name>
    <dbReference type="NCBI Taxonomy" id="8630"/>
    <lineage>
        <taxon>Eukaryota</taxon>
        <taxon>Metazoa</taxon>
        <taxon>Chordata</taxon>
        <taxon>Craniata</taxon>
        <taxon>Vertebrata</taxon>
        <taxon>Euteleostomi</taxon>
        <taxon>Lepidosauria</taxon>
        <taxon>Squamata</taxon>
        <taxon>Bifurcata</taxon>
        <taxon>Unidentata</taxon>
        <taxon>Episquamata</taxon>
        <taxon>Toxicofera</taxon>
        <taxon>Serpentes</taxon>
        <taxon>Colubroidea</taxon>
        <taxon>Elapidae</taxon>
        <taxon>Laticaudinae</taxon>
        <taxon>Laticauda</taxon>
    </lineage>
</organism>
<evidence type="ECO:0000313" key="17">
    <source>
        <dbReference type="Proteomes" id="UP000694406"/>
    </source>
</evidence>
<comment type="similarity">
    <text evidence="3">Belongs to the TRAP-delta family.</text>
</comment>
<feature type="transmembrane region" description="Helical" evidence="15">
    <location>
        <begin position="247"/>
        <end position="266"/>
    </location>
</feature>
<evidence type="ECO:0000256" key="3">
    <source>
        <dbReference type="ARBA" id="ARBA00009294"/>
    </source>
</evidence>